<gene>
    <name evidence="9" type="ORF">B5D80_28670</name>
</gene>
<keyword evidence="3 6" id="KW-0133">Cell shape</keyword>
<reference evidence="9 10" key="1">
    <citation type="submission" date="2017-03" db="EMBL/GenBank/DDBJ databases">
        <title>Whole genome sequence of Micromonospora wenchangensis, isolated from mangrove soil.</title>
        <authorList>
            <person name="Yang H."/>
        </authorList>
    </citation>
    <scope>NUCLEOTIDE SEQUENCE [LARGE SCALE GENOMIC DNA]</scope>
    <source>
        <strain evidence="9 10">CCTCC AA 2012002</strain>
    </source>
</reference>
<keyword evidence="4 6" id="KW-0573">Peptidoglycan synthesis</keyword>
<dbReference type="InterPro" id="IPR050979">
    <property type="entry name" value="LD-transpeptidase"/>
</dbReference>
<comment type="caution">
    <text evidence="9">The sequence shown here is derived from an EMBL/GenBank/DDBJ whole genome shotgun (WGS) entry which is preliminary data.</text>
</comment>
<dbReference type="GO" id="GO:0071555">
    <property type="term" value="P:cell wall organization"/>
    <property type="evidence" value="ECO:0007669"/>
    <property type="project" value="UniProtKB-UniRule"/>
</dbReference>
<keyword evidence="2" id="KW-0808">Transferase</keyword>
<dbReference type="GO" id="GO:0016740">
    <property type="term" value="F:transferase activity"/>
    <property type="evidence" value="ECO:0007669"/>
    <property type="project" value="UniProtKB-KW"/>
</dbReference>
<dbReference type="GO" id="GO:0018104">
    <property type="term" value="P:peptidoglycan-protein cross-linking"/>
    <property type="evidence" value="ECO:0007669"/>
    <property type="project" value="TreeGrafter"/>
</dbReference>
<sequence length="295" mass="31371">MAFDRMIERWGRGPLVAVVGVPALLVLALLVGVALRSDAPAPTRRAAAPPPTVAVPHEDETVPPAAPAPPGLPVIDYDPAPAGFPADPHPLDVTPLTEGVTPTRNIAAYDAPGGRPRALLAPTISGVELTMPVVQRRTGWTAVLLPSASRRLAWLPDGGWSPVVLRDQIVVQRRTHQLTWYRHGRQVHTWPVSLGQPGQETPLGRTFILGTTPPPEPVYGGVDVFALGAVPDDPEAVPTGLRGAHIGLHTWQDDDTLGEDVTNGCIRLTRSAQQTLLDEVRPGTELVVVDALTTS</sequence>
<dbReference type="EMBL" id="MZMV01000074">
    <property type="protein sequence ID" value="OWU99805.1"/>
    <property type="molecule type" value="Genomic_DNA"/>
</dbReference>
<evidence type="ECO:0000256" key="6">
    <source>
        <dbReference type="PROSITE-ProRule" id="PRU01373"/>
    </source>
</evidence>
<evidence type="ECO:0000256" key="3">
    <source>
        <dbReference type="ARBA" id="ARBA00022960"/>
    </source>
</evidence>
<dbReference type="SUPFAM" id="SSF141523">
    <property type="entry name" value="L,D-transpeptidase catalytic domain-like"/>
    <property type="match status" value="1"/>
</dbReference>
<evidence type="ECO:0000256" key="5">
    <source>
        <dbReference type="ARBA" id="ARBA00023316"/>
    </source>
</evidence>
<protein>
    <submittedName>
        <fullName evidence="9">L,D-transpeptidase</fullName>
    </submittedName>
</protein>
<feature type="region of interest" description="Disordered" evidence="7">
    <location>
        <begin position="40"/>
        <end position="69"/>
    </location>
</feature>
<dbReference type="GO" id="GO:0005576">
    <property type="term" value="C:extracellular region"/>
    <property type="evidence" value="ECO:0007669"/>
    <property type="project" value="TreeGrafter"/>
</dbReference>
<name>A0A246RE31_9ACTN</name>
<dbReference type="Proteomes" id="UP000197174">
    <property type="component" value="Unassembled WGS sequence"/>
</dbReference>
<evidence type="ECO:0000256" key="4">
    <source>
        <dbReference type="ARBA" id="ARBA00022984"/>
    </source>
</evidence>
<evidence type="ECO:0000256" key="7">
    <source>
        <dbReference type="SAM" id="MobiDB-lite"/>
    </source>
</evidence>
<evidence type="ECO:0000313" key="9">
    <source>
        <dbReference type="EMBL" id="OWU99805.1"/>
    </source>
</evidence>
<keyword evidence="10" id="KW-1185">Reference proteome</keyword>
<evidence type="ECO:0000256" key="1">
    <source>
        <dbReference type="ARBA" id="ARBA00004752"/>
    </source>
</evidence>
<dbReference type="PROSITE" id="PS52029">
    <property type="entry name" value="LD_TPASE"/>
    <property type="match status" value="1"/>
</dbReference>
<accession>A0A246RE31</accession>
<dbReference type="Pfam" id="PF03734">
    <property type="entry name" value="YkuD"/>
    <property type="match status" value="1"/>
</dbReference>
<dbReference type="InterPro" id="IPR038063">
    <property type="entry name" value="Transpep_catalytic_dom"/>
</dbReference>
<feature type="domain" description="L,D-TPase catalytic" evidence="8">
    <location>
        <begin position="167"/>
        <end position="289"/>
    </location>
</feature>
<evidence type="ECO:0000256" key="2">
    <source>
        <dbReference type="ARBA" id="ARBA00022679"/>
    </source>
</evidence>
<dbReference type="Gene3D" id="2.40.440.10">
    <property type="entry name" value="L,D-transpeptidase catalytic domain-like"/>
    <property type="match status" value="1"/>
</dbReference>
<organism evidence="9 10">
    <name type="scientific">Micromonospora wenchangensis</name>
    <dbReference type="NCBI Taxonomy" id="1185415"/>
    <lineage>
        <taxon>Bacteria</taxon>
        <taxon>Bacillati</taxon>
        <taxon>Actinomycetota</taxon>
        <taxon>Actinomycetes</taxon>
        <taxon>Micromonosporales</taxon>
        <taxon>Micromonosporaceae</taxon>
        <taxon>Micromonospora</taxon>
    </lineage>
</organism>
<feature type="active site" description="Proton donor/acceptor" evidence="6">
    <location>
        <position position="249"/>
    </location>
</feature>
<dbReference type="AlphaFoldDB" id="A0A246RE31"/>
<dbReference type="RefSeq" id="WP_245855043.1">
    <property type="nucleotide sequence ID" value="NZ_CBDRBW010000016.1"/>
</dbReference>
<dbReference type="GO" id="GO:0008360">
    <property type="term" value="P:regulation of cell shape"/>
    <property type="evidence" value="ECO:0007669"/>
    <property type="project" value="UniProtKB-UniRule"/>
</dbReference>
<evidence type="ECO:0000259" key="8">
    <source>
        <dbReference type="PROSITE" id="PS52029"/>
    </source>
</evidence>
<proteinExistence type="predicted"/>
<dbReference type="UniPathway" id="UPA00219"/>
<comment type="pathway">
    <text evidence="1 6">Cell wall biogenesis; peptidoglycan biosynthesis.</text>
</comment>
<feature type="active site" description="Nucleophile" evidence="6">
    <location>
        <position position="265"/>
    </location>
</feature>
<keyword evidence="5 6" id="KW-0961">Cell wall biogenesis/degradation</keyword>
<dbReference type="PANTHER" id="PTHR30582">
    <property type="entry name" value="L,D-TRANSPEPTIDASE"/>
    <property type="match status" value="1"/>
</dbReference>
<dbReference type="InterPro" id="IPR005490">
    <property type="entry name" value="LD_TPept_cat_dom"/>
</dbReference>
<evidence type="ECO:0000313" key="10">
    <source>
        <dbReference type="Proteomes" id="UP000197174"/>
    </source>
</evidence>
<dbReference type="CDD" id="cd16913">
    <property type="entry name" value="YkuD_like"/>
    <property type="match status" value="1"/>
</dbReference>
<dbReference type="GO" id="GO:0071972">
    <property type="term" value="F:peptidoglycan L,D-transpeptidase activity"/>
    <property type="evidence" value="ECO:0007669"/>
    <property type="project" value="TreeGrafter"/>
</dbReference>